<organism evidence="1 2">
    <name type="scientific">Staphylococcus succinus</name>
    <dbReference type="NCBI Taxonomy" id="61015"/>
    <lineage>
        <taxon>Bacteria</taxon>
        <taxon>Bacillati</taxon>
        <taxon>Bacillota</taxon>
        <taxon>Bacilli</taxon>
        <taxon>Bacillales</taxon>
        <taxon>Staphylococcaceae</taxon>
        <taxon>Staphylococcus</taxon>
    </lineage>
</organism>
<proteinExistence type="predicted"/>
<sequence>HSKEPQQALKKDTKDGEYPIDLSKKEIEKIESNLKNK</sequence>
<reference evidence="1 2" key="1">
    <citation type="journal article" date="2016" name="Front. Microbiol.">
        <title>Comprehensive Phylogenetic Analysis of Bovine Non-aureus Staphylococci Species Based on Whole-Genome Sequencing.</title>
        <authorList>
            <person name="Naushad S."/>
            <person name="Barkema H.W."/>
            <person name="Luby C."/>
            <person name="Condas L.A."/>
            <person name="Nobrega D.B."/>
            <person name="Carson D.A."/>
            <person name="De Buck J."/>
        </authorList>
    </citation>
    <scope>NUCLEOTIDE SEQUENCE [LARGE SCALE GENOMIC DNA]</scope>
    <source>
        <strain evidence="1 2">SNUC 1084</strain>
    </source>
</reference>
<evidence type="ECO:0000313" key="1">
    <source>
        <dbReference type="EMBL" id="PTI56944.1"/>
    </source>
</evidence>
<dbReference type="EMBL" id="PZFR01000521">
    <property type="protein sequence ID" value="PTI56944.1"/>
    <property type="molecule type" value="Genomic_DNA"/>
</dbReference>
<accession>A0ABX5IHF1</accession>
<name>A0ABX5IHF1_9STAP</name>
<dbReference type="Proteomes" id="UP000240859">
    <property type="component" value="Unassembled WGS sequence"/>
</dbReference>
<protein>
    <submittedName>
        <fullName evidence="1">Methionine ABC transporter substrate-binding protein</fullName>
    </submittedName>
</protein>
<feature type="non-terminal residue" evidence="1">
    <location>
        <position position="1"/>
    </location>
</feature>
<comment type="caution">
    <text evidence="1">The sequence shown here is derived from an EMBL/GenBank/DDBJ whole genome shotgun (WGS) entry which is preliminary data.</text>
</comment>
<keyword evidence="2" id="KW-1185">Reference proteome</keyword>
<gene>
    <name evidence="1" type="ORF">BU057_15565</name>
</gene>
<evidence type="ECO:0000313" key="2">
    <source>
        <dbReference type="Proteomes" id="UP000240859"/>
    </source>
</evidence>